<protein>
    <submittedName>
        <fullName evidence="1">Uncharacterized protein</fullName>
    </submittedName>
</protein>
<evidence type="ECO:0000313" key="1">
    <source>
        <dbReference type="EMBL" id="CAB4149740.1"/>
    </source>
</evidence>
<proteinExistence type="predicted"/>
<sequence length="80" mass="9067">MSNSFDFESLTLEEVEVIENLTNLSIDEAFSNGKPKGKALASFVWVVIKRSNPNYKMEDAKKLTLKEALNMIKGNDEKKE</sequence>
<gene>
    <name evidence="1" type="ORF">UFOVP546_24</name>
</gene>
<organism evidence="1">
    <name type="scientific">uncultured Caudovirales phage</name>
    <dbReference type="NCBI Taxonomy" id="2100421"/>
    <lineage>
        <taxon>Viruses</taxon>
        <taxon>Duplodnaviria</taxon>
        <taxon>Heunggongvirae</taxon>
        <taxon>Uroviricota</taxon>
        <taxon>Caudoviricetes</taxon>
        <taxon>Peduoviridae</taxon>
        <taxon>Maltschvirus</taxon>
        <taxon>Maltschvirus maltsch</taxon>
    </lineage>
</organism>
<reference evidence="1" key="1">
    <citation type="submission" date="2020-04" db="EMBL/GenBank/DDBJ databases">
        <authorList>
            <person name="Chiriac C."/>
            <person name="Salcher M."/>
            <person name="Ghai R."/>
            <person name="Kavagutti S V."/>
        </authorList>
    </citation>
    <scope>NUCLEOTIDE SEQUENCE</scope>
</reference>
<accession>A0A6J5MXR4</accession>
<name>A0A6J5MXR4_9CAUD</name>
<dbReference type="EMBL" id="LR796528">
    <property type="protein sequence ID" value="CAB4149740.1"/>
    <property type="molecule type" value="Genomic_DNA"/>
</dbReference>